<evidence type="ECO:0000313" key="3">
    <source>
        <dbReference type="Proteomes" id="UP000507245"/>
    </source>
</evidence>
<dbReference type="EMBL" id="CAEKKB010000002">
    <property type="protein sequence ID" value="CAB4299748.1"/>
    <property type="molecule type" value="Genomic_DNA"/>
</dbReference>
<sequence>MKRRLSNEEEDQMNEPIRTTAATNEINGRKKARSSFNNEAMGERASQNWVLRFPRRDENMLEGITANSPFKSQLKEANHLFKRGQNHHLTIPNEQSMNSDFGSVLAYEP</sequence>
<organism evidence="2 3">
    <name type="scientific">Prunus armeniaca</name>
    <name type="common">Apricot</name>
    <name type="synonym">Armeniaca vulgaris</name>
    <dbReference type="NCBI Taxonomy" id="36596"/>
    <lineage>
        <taxon>Eukaryota</taxon>
        <taxon>Viridiplantae</taxon>
        <taxon>Streptophyta</taxon>
        <taxon>Embryophyta</taxon>
        <taxon>Tracheophyta</taxon>
        <taxon>Spermatophyta</taxon>
        <taxon>Magnoliopsida</taxon>
        <taxon>eudicotyledons</taxon>
        <taxon>Gunneridae</taxon>
        <taxon>Pentapetalae</taxon>
        <taxon>rosids</taxon>
        <taxon>fabids</taxon>
        <taxon>Rosales</taxon>
        <taxon>Rosaceae</taxon>
        <taxon>Amygdaloideae</taxon>
        <taxon>Amygdaleae</taxon>
        <taxon>Prunus</taxon>
    </lineage>
</organism>
<dbReference type="Proteomes" id="UP000507245">
    <property type="component" value="Unassembled WGS sequence"/>
</dbReference>
<feature type="compositionally biased region" description="Polar residues" evidence="1">
    <location>
        <begin position="92"/>
        <end position="101"/>
    </location>
</feature>
<keyword evidence="3" id="KW-1185">Reference proteome</keyword>
<proteinExistence type="predicted"/>
<gene>
    <name evidence="2" type="ORF">ORAREDHAP_LOCUS14395</name>
</gene>
<evidence type="ECO:0000256" key="1">
    <source>
        <dbReference type="SAM" id="MobiDB-lite"/>
    </source>
</evidence>
<evidence type="ECO:0000313" key="2">
    <source>
        <dbReference type="EMBL" id="CAB4299748.1"/>
    </source>
</evidence>
<dbReference type="AlphaFoldDB" id="A0A6J5WN83"/>
<name>A0A6J5WN83_PRUAR</name>
<accession>A0A6J5WN83</accession>
<reference evidence="3" key="1">
    <citation type="journal article" date="2020" name="Genome Biol.">
        <title>Gamete binning: chromosome-level and haplotype-resolved genome assembly enabled by high-throughput single-cell sequencing of gamete genomes.</title>
        <authorList>
            <person name="Campoy J.A."/>
            <person name="Sun H."/>
            <person name="Goel M."/>
            <person name="Jiao W.-B."/>
            <person name="Folz-Donahue K."/>
            <person name="Wang N."/>
            <person name="Rubio M."/>
            <person name="Liu C."/>
            <person name="Kukat C."/>
            <person name="Ruiz D."/>
            <person name="Huettel B."/>
            <person name="Schneeberger K."/>
        </authorList>
    </citation>
    <scope>NUCLEOTIDE SEQUENCE [LARGE SCALE GENOMIC DNA]</scope>
    <source>
        <strain evidence="3">cv. Rojo Pasion</strain>
    </source>
</reference>
<feature type="region of interest" description="Disordered" evidence="1">
    <location>
        <begin position="88"/>
        <end position="109"/>
    </location>
</feature>
<protein>
    <submittedName>
        <fullName evidence="2">Uncharacterized protein</fullName>
    </submittedName>
</protein>
<feature type="region of interest" description="Disordered" evidence="1">
    <location>
        <begin position="1"/>
        <end position="43"/>
    </location>
</feature>